<proteinExistence type="predicted"/>
<dbReference type="EMBL" id="FWXF01000016">
    <property type="protein sequence ID" value="SMC26292.1"/>
    <property type="molecule type" value="Genomic_DNA"/>
</dbReference>
<dbReference type="Gene3D" id="3.40.50.2000">
    <property type="entry name" value="Glycogen Phosphorylase B"/>
    <property type="match status" value="2"/>
</dbReference>
<dbReference type="Pfam" id="PF13692">
    <property type="entry name" value="Glyco_trans_1_4"/>
    <property type="match status" value="1"/>
</dbReference>
<dbReference type="AlphaFoldDB" id="A0A1W1XR04"/>
<accession>A0A1W1XR04</accession>
<dbReference type="Pfam" id="PF13439">
    <property type="entry name" value="Glyco_transf_4"/>
    <property type="match status" value="1"/>
</dbReference>
<name>A0A1W1XR04_9BACT</name>
<evidence type="ECO:0000313" key="2">
    <source>
        <dbReference type="EMBL" id="SMC26292.1"/>
    </source>
</evidence>
<keyword evidence="3" id="KW-1185">Reference proteome</keyword>
<dbReference type="OrthoDB" id="5443168at2"/>
<keyword evidence="2" id="KW-0808">Transferase</keyword>
<dbReference type="InterPro" id="IPR028098">
    <property type="entry name" value="Glyco_trans_4-like_N"/>
</dbReference>
<gene>
    <name evidence="2" type="ORF">SAMN02746041_02591</name>
</gene>
<sequence length="376" mass="41569">MKSSSDGRPRVVHVLSSFHTGGMERVVASLVGGLDGYEHVLVCMSRAGAAVKLLPRQTPWVELRKPPGNPPLFLLRLAAELRRWRPDLVCTYNWAGMDAVLAAGLGRVGPVLHNEHGWVMEDLDGRNGKRTWVRRVLSSRMDAVVCVSKQMERWLSQRVRVRCPVVQIYNGVDTDIFRPGTASRALRRELALSHDAFLMGIVARLDPIKNHGCLFRAVEQVRRRHPHVHLVVVGDGPLKKTLQDQAGGGIHFVGERADVPEILRDLDLFVLPSLKEGVSMTILEAMAGGVPVVALKVGGNPEIVEDGKTGRLVEENDPRKLAQVLEGYVLDPQKGREQGLRGRDVAVKRFSLKAMIGSYDALYRSMLEKGRAYGTA</sequence>
<reference evidence="2 3" key="1">
    <citation type="submission" date="2017-04" db="EMBL/GenBank/DDBJ databases">
        <authorList>
            <person name="Afonso C.L."/>
            <person name="Miller P.J."/>
            <person name="Scott M.A."/>
            <person name="Spackman E."/>
            <person name="Goraichik I."/>
            <person name="Dimitrov K.M."/>
            <person name="Suarez D.L."/>
            <person name="Swayne D.E."/>
        </authorList>
    </citation>
    <scope>NUCLEOTIDE SEQUENCE [LARGE SCALE GENOMIC DNA]</scope>
    <source>
        <strain evidence="2 3">DSM 13146</strain>
    </source>
</reference>
<organism evidence="2 3">
    <name type="scientific">Desulfacinum hydrothermale DSM 13146</name>
    <dbReference type="NCBI Taxonomy" id="1121390"/>
    <lineage>
        <taxon>Bacteria</taxon>
        <taxon>Pseudomonadati</taxon>
        <taxon>Thermodesulfobacteriota</taxon>
        <taxon>Syntrophobacteria</taxon>
        <taxon>Syntrophobacterales</taxon>
        <taxon>Syntrophobacteraceae</taxon>
        <taxon>Desulfacinum</taxon>
    </lineage>
</organism>
<feature type="domain" description="Glycosyltransferase subfamily 4-like N-terminal" evidence="1">
    <location>
        <begin position="21"/>
        <end position="175"/>
    </location>
</feature>
<dbReference type="PANTHER" id="PTHR45947:SF3">
    <property type="entry name" value="SULFOQUINOVOSYL TRANSFERASE SQD2"/>
    <property type="match status" value="1"/>
</dbReference>
<evidence type="ECO:0000313" key="3">
    <source>
        <dbReference type="Proteomes" id="UP000192783"/>
    </source>
</evidence>
<dbReference type="InterPro" id="IPR050194">
    <property type="entry name" value="Glycosyltransferase_grp1"/>
</dbReference>
<dbReference type="PANTHER" id="PTHR45947">
    <property type="entry name" value="SULFOQUINOVOSYL TRANSFERASE SQD2"/>
    <property type="match status" value="1"/>
</dbReference>
<dbReference type="Proteomes" id="UP000192783">
    <property type="component" value="Unassembled WGS sequence"/>
</dbReference>
<dbReference type="GO" id="GO:0016757">
    <property type="term" value="F:glycosyltransferase activity"/>
    <property type="evidence" value="ECO:0007669"/>
    <property type="project" value="TreeGrafter"/>
</dbReference>
<evidence type="ECO:0000259" key="1">
    <source>
        <dbReference type="Pfam" id="PF13439"/>
    </source>
</evidence>
<protein>
    <submittedName>
        <fullName evidence="2">Sugar transferase, PEP-CTERM/EpsH1 system associated</fullName>
    </submittedName>
</protein>
<dbReference type="RefSeq" id="WP_084058499.1">
    <property type="nucleotide sequence ID" value="NZ_FWXF01000016.1"/>
</dbReference>
<dbReference type="SUPFAM" id="SSF53756">
    <property type="entry name" value="UDP-Glycosyltransferase/glycogen phosphorylase"/>
    <property type="match status" value="1"/>
</dbReference>
<dbReference type="STRING" id="1121390.SAMN02746041_02591"/>